<evidence type="ECO:0000313" key="1">
    <source>
        <dbReference type="EMBL" id="RAH74930.1"/>
    </source>
</evidence>
<keyword evidence="2" id="KW-1185">Reference proteome</keyword>
<dbReference type="EMBL" id="KZ824934">
    <property type="protein sequence ID" value="RAH74930.1"/>
    <property type="molecule type" value="Genomic_DNA"/>
</dbReference>
<reference evidence="1" key="1">
    <citation type="submission" date="2018-02" db="EMBL/GenBank/DDBJ databases">
        <title>The genomes of Aspergillus section Nigri reveals drivers in fungal speciation.</title>
        <authorList>
            <consortium name="DOE Joint Genome Institute"/>
            <person name="Vesth T.C."/>
            <person name="Nybo J."/>
            <person name="Theobald S."/>
            <person name="Brandl J."/>
            <person name="Frisvad J.C."/>
            <person name="Nielsen K.F."/>
            <person name="Lyhne E.K."/>
            <person name="Kogle M.E."/>
            <person name="Kuo A."/>
            <person name="Riley R."/>
            <person name="Clum A."/>
            <person name="Nolan M."/>
            <person name="Lipzen A."/>
            <person name="Salamov A."/>
            <person name="Henrissat B."/>
            <person name="Wiebenga A."/>
            <person name="De vries R.P."/>
            <person name="Grigoriev I.V."/>
            <person name="Mortensen U.H."/>
            <person name="Andersen M.R."/>
            <person name="Baker S.E."/>
        </authorList>
    </citation>
    <scope>NUCLEOTIDE SEQUENCE</scope>
    <source>
        <strain evidence="1">CBS 121060</strain>
    </source>
</reference>
<protein>
    <submittedName>
        <fullName evidence="1">Uncharacterized protein</fullName>
    </submittedName>
</protein>
<organism evidence="1 2">
    <name type="scientific">Aspergillus aculeatinus CBS 121060</name>
    <dbReference type="NCBI Taxonomy" id="1448322"/>
    <lineage>
        <taxon>Eukaryota</taxon>
        <taxon>Fungi</taxon>
        <taxon>Dikarya</taxon>
        <taxon>Ascomycota</taxon>
        <taxon>Pezizomycotina</taxon>
        <taxon>Eurotiomycetes</taxon>
        <taxon>Eurotiomycetidae</taxon>
        <taxon>Eurotiales</taxon>
        <taxon>Aspergillaceae</taxon>
        <taxon>Aspergillus</taxon>
        <taxon>Aspergillus subgen. Circumdati</taxon>
    </lineage>
</organism>
<proteinExistence type="predicted"/>
<accession>A0ACD1HMU8</accession>
<gene>
    <name evidence="1" type="ORF">BO66DRAFT_434037</name>
</gene>
<dbReference type="Proteomes" id="UP000249661">
    <property type="component" value="Unassembled WGS sequence"/>
</dbReference>
<evidence type="ECO:0000313" key="2">
    <source>
        <dbReference type="Proteomes" id="UP000249661"/>
    </source>
</evidence>
<name>A0ACD1HMU8_9EURO</name>
<sequence length="154" mass="17365">MKTYAILNPPPPIRTNNHSTQNPTEEYLALTQTPGQLDRAELETIYDRLNPVSPEFLDGEWSINLLDTGHPAQAIAADGLPLIRTLFSLEETETKKVRQIKFHGIGACAVIPDGEDKVDRFRYVNECTVAATNEYKPYYRDSGVLHFYLARVGE</sequence>